<dbReference type="AlphaFoldDB" id="A0A974XDH0"/>
<accession>A0A974XDH0</accession>
<evidence type="ECO:0000313" key="2">
    <source>
        <dbReference type="Proteomes" id="UP000663499"/>
    </source>
</evidence>
<proteinExistence type="predicted"/>
<dbReference type="Proteomes" id="UP000663499">
    <property type="component" value="Chromosome"/>
</dbReference>
<sequence length="399" mass="46188">MNLLDYVQWRKDIKFEYDPMNELDAAVFTMISYVNWNGIVGTTGDSHRYITLHHAANLFQKRKQQLGNDYQPNSSYDKNVLNLLSMIADSPRFGSVGLAYFEEKIDYDNSQQFAALTFFLLEHDIFHRTPRFVVTYRGTDNKWVGWKEDFQTFYKEKIPAQDSAEIYLKKVLSMESSTFALAGHSKGGHLSVYSATKIGAGDQDRLQKIYSFDGLGFNFSVLDRKDFQPVEDRILHFMPEDTIVGKFFPLLGKTIVVDSEGKMFDQHNPFRWMISPNGFVEGKLSEFSKMNEKIIQSWVGEMDLEERRILLDGLFDMLGASNGTLKPDATKDTLGLWKELKNKKPELDPQTQEVLEEKFDSLKRIVKKYIGRALKSKLPWRKKKNLKEKSENSLDTNRD</sequence>
<keyword evidence="2" id="KW-1185">Reference proteome</keyword>
<dbReference type="EMBL" id="CP071444">
    <property type="protein sequence ID" value="QSX07832.1"/>
    <property type="molecule type" value="Genomic_DNA"/>
</dbReference>
<evidence type="ECO:0000313" key="1">
    <source>
        <dbReference type="EMBL" id="QSX07832.1"/>
    </source>
</evidence>
<dbReference type="SUPFAM" id="SSF53474">
    <property type="entry name" value="alpha/beta-Hydrolases"/>
    <property type="match status" value="1"/>
</dbReference>
<dbReference type="KEGG" id="alka:J0B03_08415"/>
<dbReference type="RefSeq" id="WP_207299174.1">
    <property type="nucleotide sequence ID" value="NZ_CP071444.1"/>
</dbReference>
<protein>
    <submittedName>
        <fullName evidence="1">DUF2974 domain-containing protein</fullName>
    </submittedName>
</protein>
<dbReference type="InterPro" id="IPR024499">
    <property type="entry name" value="Mbeg1-like"/>
</dbReference>
<gene>
    <name evidence="1" type="ORF">J0B03_08415</name>
</gene>
<dbReference type="InterPro" id="IPR029058">
    <property type="entry name" value="AB_hydrolase_fold"/>
</dbReference>
<organism evidence="1 2">
    <name type="scientific">Alkalibacter rhizosphaerae</name>
    <dbReference type="NCBI Taxonomy" id="2815577"/>
    <lineage>
        <taxon>Bacteria</taxon>
        <taxon>Bacillati</taxon>
        <taxon>Bacillota</taxon>
        <taxon>Clostridia</taxon>
        <taxon>Eubacteriales</taxon>
        <taxon>Eubacteriaceae</taxon>
        <taxon>Alkalibacter</taxon>
    </lineage>
</organism>
<dbReference type="Pfam" id="PF11187">
    <property type="entry name" value="Mbeg1-like"/>
    <property type="match status" value="1"/>
</dbReference>
<name>A0A974XDH0_9FIRM</name>
<reference evidence="1" key="1">
    <citation type="submission" date="2021-03" db="EMBL/GenBank/DDBJ databases">
        <title>Alkalibacter marinus sp. nov., isolated from tidal flat sediment.</title>
        <authorList>
            <person name="Namirimu T."/>
            <person name="Yang J.-A."/>
            <person name="Yang S.-H."/>
            <person name="Kim Y.-J."/>
            <person name="Kwon K.K."/>
        </authorList>
    </citation>
    <scope>NUCLEOTIDE SEQUENCE</scope>
    <source>
        <strain evidence="1">ES005</strain>
    </source>
</reference>